<evidence type="ECO:0000313" key="2">
    <source>
        <dbReference type="Proteomes" id="UP000199467"/>
    </source>
</evidence>
<sequence>MTGSKNLENWLHEKVGPAYDALKADPARAVTPGQVRYTLAELLAEAEAAGVYPLPPEQREWVDAPTIGRELTPFDPAETLTSAEAISTFLAEAEATADPAYIEHAQAVAARAKAMHGIE</sequence>
<reference evidence="2" key="1">
    <citation type="submission" date="2016-10" db="EMBL/GenBank/DDBJ databases">
        <authorList>
            <person name="Varghese N."/>
            <person name="Submissions S."/>
        </authorList>
    </citation>
    <scope>NUCLEOTIDE SEQUENCE [LARGE SCALE GENOMIC DNA]</scope>
    <source>
        <strain evidence="2">DSM 26382</strain>
    </source>
</reference>
<dbReference type="AlphaFoldDB" id="A0A1G6KK94"/>
<gene>
    <name evidence="1" type="ORF">SAMN05216576_10280</name>
</gene>
<proteinExistence type="predicted"/>
<dbReference type="Proteomes" id="UP000199467">
    <property type="component" value="Unassembled WGS sequence"/>
</dbReference>
<organism evidence="1 2">
    <name type="scientific">Ectopseudomonas chengduensis</name>
    <dbReference type="NCBI Taxonomy" id="489632"/>
    <lineage>
        <taxon>Bacteria</taxon>
        <taxon>Pseudomonadati</taxon>
        <taxon>Pseudomonadota</taxon>
        <taxon>Gammaproteobacteria</taxon>
        <taxon>Pseudomonadales</taxon>
        <taxon>Pseudomonadaceae</taxon>
        <taxon>Ectopseudomonas</taxon>
    </lineage>
</organism>
<dbReference type="RefSeq" id="WP_090336142.1">
    <property type="nucleotide sequence ID" value="NZ_FMZQ01000002.1"/>
</dbReference>
<name>A0A1G6KK94_9GAMM</name>
<dbReference type="EMBL" id="FMZQ01000002">
    <property type="protein sequence ID" value="SDC31248.1"/>
    <property type="molecule type" value="Genomic_DNA"/>
</dbReference>
<keyword evidence="2" id="KW-1185">Reference proteome</keyword>
<protein>
    <submittedName>
        <fullName evidence="1">Uncharacterized protein</fullName>
    </submittedName>
</protein>
<evidence type="ECO:0000313" key="1">
    <source>
        <dbReference type="EMBL" id="SDC31248.1"/>
    </source>
</evidence>
<accession>A0A1G6KK94</accession>